<evidence type="ECO:0000256" key="4">
    <source>
        <dbReference type="ARBA" id="ARBA00022574"/>
    </source>
</evidence>
<dbReference type="EMBL" id="JAWJWE010000002">
    <property type="protein sequence ID" value="KAK6643118.1"/>
    <property type="molecule type" value="Genomic_DNA"/>
</dbReference>
<evidence type="ECO:0000256" key="6">
    <source>
        <dbReference type="ARBA" id="ARBA00022846"/>
    </source>
</evidence>
<comment type="caution">
    <text evidence="14">The sequence shown here is derived from an EMBL/GenBank/DDBJ whole genome shotgun (WGS) entry which is preliminary data.</text>
</comment>
<name>A0AAN8XLF4_POLSC</name>
<evidence type="ECO:0000256" key="10">
    <source>
        <dbReference type="ARBA" id="ARBA00029552"/>
    </source>
</evidence>
<feature type="repeat" description="WD" evidence="13">
    <location>
        <begin position="556"/>
        <end position="588"/>
    </location>
</feature>
<dbReference type="SMART" id="SM00320">
    <property type="entry name" value="WD40"/>
    <property type="match status" value="9"/>
</dbReference>
<evidence type="ECO:0000256" key="3">
    <source>
        <dbReference type="ARBA" id="ARBA00022490"/>
    </source>
</evidence>
<dbReference type="GO" id="GO:0031514">
    <property type="term" value="C:motile cilium"/>
    <property type="evidence" value="ECO:0007669"/>
    <property type="project" value="UniProtKB-SubCell"/>
</dbReference>
<evidence type="ECO:0000313" key="14">
    <source>
        <dbReference type="EMBL" id="KAK6643118.1"/>
    </source>
</evidence>
<dbReference type="AlphaFoldDB" id="A0AAN8XLF4"/>
<feature type="repeat" description="WD" evidence="13">
    <location>
        <begin position="386"/>
        <end position="420"/>
    </location>
</feature>
<dbReference type="Gene3D" id="2.130.10.10">
    <property type="entry name" value="YVTN repeat-like/Quinoprotein amine dehydrogenase"/>
    <property type="match status" value="3"/>
</dbReference>
<evidence type="ECO:0000256" key="8">
    <source>
        <dbReference type="ARBA" id="ARBA00023273"/>
    </source>
</evidence>
<dbReference type="PANTHER" id="PTHR13720:SF14">
    <property type="entry name" value="CILIA- AND FLAGELLA-ASSOCIATED PROTEIN 52"/>
    <property type="match status" value="1"/>
</dbReference>
<dbReference type="SUPFAM" id="SSF50998">
    <property type="entry name" value="Quinoprotein alcohol dehydrogenase-like"/>
    <property type="match status" value="1"/>
</dbReference>
<evidence type="ECO:0000256" key="9">
    <source>
        <dbReference type="ARBA" id="ARBA00029456"/>
    </source>
</evidence>
<evidence type="ECO:0000256" key="5">
    <source>
        <dbReference type="ARBA" id="ARBA00022737"/>
    </source>
</evidence>
<keyword evidence="8" id="KW-0966">Cell projection</keyword>
<evidence type="ECO:0000256" key="2">
    <source>
        <dbReference type="ARBA" id="ARBA00004496"/>
    </source>
</evidence>
<dbReference type="PROSITE" id="PS00678">
    <property type="entry name" value="WD_REPEATS_1"/>
    <property type="match status" value="1"/>
</dbReference>
<proteinExistence type="inferred from homology"/>
<accession>A0AAN8XLF4</accession>
<keyword evidence="5" id="KW-0677">Repeat</keyword>
<evidence type="ECO:0000313" key="15">
    <source>
        <dbReference type="Proteomes" id="UP001372834"/>
    </source>
</evidence>
<evidence type="ECO:0000256" key="13">
    <source>
        <dbReference type="PROSITE-ProRule" id="PRU00221"/>
    </source>
</evidence>
<evidence type="ECO:0000256" key="11">
    <source>
        <dbReference type="ARBA" id="ARBA00046056"/>
    </source>
</evidence>
<dbReference type="Proteomes" id="UP001372834">
    <property type="component" value="Unassembled WGS sequence"/>
</dbReference>
<evidence type="ECO:0000256" key="1">
    <source>
        <dbReference type="ARBA" id="ARBA00004230"/>
    </source>
</evidence>
<comment type="subcellular location">
    <subcellularLocation>
        <location evidence="1">Cell projection</location>
        <location evidence="1">Cilium</location>
        <location evidence="1">Flagellum</location>
    </subcellularLocation>
    <subcellularLocation>
        <location evidence="2">Cytoplasm</location>
    </subcellularLocation>
</comment>
<reference evidence="14 15" key="1">
    <citation type="submission" date="2023-10" db="EMBL/GenBank/DDBJ databases">
        <title>Genomes of two closely related lineages of the louse Polyplax serrata with different host specificities.</title>
        <authorList>
            <person name="Martinu J."/>
            <person name="Tarabai H."/>
            <person name="Stefka J."/>
            <person name="Hypsa V."/>
        </authorList>
    </citation>
    <scope>NUCLEOTIDE SEQUENCE [LARGE SCALE GENOMIC DNA]</scope>
    <source>
        <strain evidence="14">HR10_N</strain>
    </source>
</reference>
<dbReference type="InterPro" id="IPR050630">
    <property type="entry name" value="WD_repeat_EMAP"/>
</dbReference>
<comment type="similarity">
    <text evidence="9">Belongs to the CFAP52 family.</text>
</comment>
<dbReference type="FunFam" id="2.130.10.10:FF:001320">
    <property type="entry name" value="Predicted protein"/>
    <property type="match status" value="1"/>
</dbReference>
<evidence type="ECO:0000256" key="12">
    <source>
        <dbReference type="ARBA" id="ARBA00047117"/>
    </source>
</evidence>
<dbReference type="InterPro" id="IPR001680">
    <property type="entry name" value="WD40_rpt"/>
</dbReference>
<dbReference type="FunFam" id="2.130.10.10:FF:000207">
    <property type="entry name" value="Cilia- and flagella-associated protein 52"/>
    <property type="match status" value="1"/>
</dbReference>
<keyword evidence="4 13" id="KW-0853">WD repeat</keyword>
<dbReference type="Pfam" id="PF00400">
    <property type="entry name" value="WD40"/>
    <property type="match status" value="5"/>
</dbReference>
<comment type="function">
    <text evidence="11">Microtubule inner protein (MIP) part of the dynein-decorated doublet microtubules (DMTs) in cilia axoneme. Important for proper ciliary and flagellar beating. May act in cooperation with CFAP45 and axonemal dynein subunit DNAH11. May play a role in cell growth and/or survival.</text>
</comment>
<feature type="repeat" description="WD" evidence="13">
    <location>
        <begin position="430"/>
        <end position="463"/>
    </location>
</feature>
<dbReference type="CDD" id="cd00200">
    <property type="entry name" value="WD40"/>
    <property type="match status" value="1"/>
</dbReference>
<keyword evidence="3" id="KW-0963">Cytoplasm</keyword>
<feature type="repeat" description="WD" evidence="13">
    <location>
        <begin position="301"/>
        <end position="342"/>
    </location>
</feature>
<protein>
    <recommendedName>
        <fullName evidence="10">Cilia- and flagella-associated protein 52</fullName>
    </recommendedName>
</protein>
<keyword evidence="6" id="KW-0282">Flagellum</keyword>
<dbReference type="PROSITE" id="PS50294">
    <property type="entry name" value="WD_REPEATS_REGION"/>
    <property type="match status" value="2"/>
</dbReference>
<feature type="repeat" description="WD" evidence="13">
    <location>
        <begin position="521"/>
        <end position="555"/>
    </location>
</feature>
<keyword evidence="7" id="KW-0969">Cilium</keyword>
<evidence type="ECO:0000256" key="7">
    <source>
        <dbReference type="ARBA" id="ARBA00023069"/>
    </source>
</evidence>
<comment type="subunit">
    <text evidence="12">Microtubule inner protein component of sperm flagellar doublet microtubules. Interacts with BRCA2. Interacts with the CCT chaperonin complex. Interacts with HSP70. Interacts with AK8. Interacts with CFAP45. Interacts with DNAI1. Interacts with IQDC.</text>
</comment>
<dbReference type="InterPro" id="IPR019775">
    <property type="entry name" value="WD40_repeat_CS"/>
</dbReference>
<organism evidence="14 15">
    <name type="scientific">Polyplax serrata</name>
    <name type="common">Common mouse louse</name>
    <dbReference type="NCBI Taxonomy" id="468196"/>
    <lineage>
        <taxon>Eukaryota</taxon>
        <taxon>Metazoa</taxon>
        <taxon>Ecdysozoa</taxon>
        <taxon>Arthropoda</taxon>
        <taxon>Hexapoda</taxon>
        <taxon>Insecta</taxon>
        <taxon>Pterygota</taxon>
        <taxon>Neoptera</taxon>
        <taxon>Paraneoptera</taxon>
        <taxon>Psocodea</taxon>
        <taxon>Troctomorpha</taxon>
        <taxon>Phthiraptera</taxon>
        <taxon>Anoplura</taxon>
        <taxon>Polyplacidae</taxon>
        <taxon>Polyplax</taxon>
    </lineage>
</organism>
<dbReference type="InterPro" id="IPR015943">
    <property type="entry name" value="WD40/YVTN_repeat-like_dom_sf"/>
</dbReference>
<dbReference type="InterPro" id="IPR011047">
    <property type="entry name" value="Quinoprotein_ADH-like_sf"/>
</dbReference>
<dbReference type="PROSITE" id="PS50082">
    <property type="entry name" value="WD_REPEATS_2"/>
    <property type="match status" value="5"/>
</dbReference>
<dbReference type="GO" id="GO:0005930">
    <property type="term" value="C:axoneme"/>
    <property type="evidence" value="ECO:0007669"/>
    <property type="project" value="UniProtKB-ARBA"/>
</dbReference>
<sequence length="710" mass="78717">MADEEEVKDLEILSIIGFDGNFKSMVILWDFERRCLIAKHEIHKVRVESVTFTHDDSYLVSLGGRDDTCFVVYDIKENEALCGGYASGSSTGNASTLCRTNRRGNCFLTAGDKTLRYWTIDPKRRKAFPNEVNFNKIKRLIHCMVMDDKDEILYCGTSTGDVAKVYFGQNDEQSETIRPPVLIGCFGKYIGKKAKMPTGCTAECYSQGVKALILLSKGEFIVGAGDGLVEHVRERDESHLNDHINLRVKDPTVPMLTCVRSQNVDSGVSSMKMWGDNLIVGTILCEIYSINLKTWSLTLKTTCHTSAIYDVCFPSDFSAVFATCSKDTIRIWNTETSQEMLRINVPNFTCSGVCFYHNGKGIVSSWNDGTIRGFTPETGKLMYIIHNAHNKGVSALNITKDGMKIVSGGGEGQVRVWDIKPDVQTLRAVLQEHKGPVSALHINHANDEAASASSDGSCIIWDIIRCVRKNIIFANTLFMAVRYHPSDCQILTTGTNRKIAYWETYDGSLIRDIEGSTAAGLNTLDISADGQYVVSGGNDQMVKLWKYQEGLTTHVGLGHAGIITAAKFSPDCNYLITVSADGGIFRWKNPYSYKESEKAAKEVPDVVSVHSEPSSTKQAKEKDLEECITKTMKIKCKCGKPSCRCPKLALTTTKACKCTKPRCNCTLTVARPVVKKTQSQSDTKKVIKVNKDEIGRNNIYGDYCPRQQKG</sequence>
<dbReference type="PANTHER" id="PTHR13720">
    <property type="entry name" value="WD-40 REPEAT PROTEIN"/>
    <property type="match status" value="1"/>
</dbReference>
<gene>
    <name evidence="14" type="ORF">RUM43_004621</name>
</gene>